<evidence type="ECO:0000313" key="5">
    <source>
        <dbReference type="EMBL" id="UON91636.1"/>
    </source>
</evidence>
<dbReference type="CDD" id="cd24056">
    <property type="entry name" value="ASKHA_NBD_MtPPX1-like"/>
    <property type="match status" value="1"/>
</dbReference>
<evidence type="ECO:0000259" key="3">
    <source>
        <dbReference type="Pfam" id="PF02541"/>
    </source>
</evidence>
<dbReference type="InterPro" id="IPR043129">
    <property type="entry name" value="ATPase_NBD"/>
</dbReference>
<keyword evidence="6" id="KW-1185">Reference proteome</keyword>
<sequence length="348" mass="37576">MRLGVLDIGSNTVHLLLVDAHPGARPVPFASHKRPLQLVSYLDADGAVSEAGQLELIGFVNEAWDFARRHGAQDLLAFSTSAIREAANGTRVLDRVHRETPVRLEELSGADEAAMTFLATRRWYGWGAGTILDLDIGGGSFEMALGADELPEIARSLPLGAGRLTRDWLPEDPPTPKSIKKLRKYIRELVREAAEEFAPFGRPDLVTGTSKTFRSLARIAGAAPSAAGPFVRRRLSRDDLSVWTKQLGAMSARDRSRLDGVSALRAPQMLAGALVAQAAMEAFDVPVLRICPWALREGLILRRFDTLRFETPGELPRGPAEGEEFLVAAAAAPAPSAVHGISPNGKPS</sequence>
<keyword evidence="2" id="KW-0378">Hydrolase</keyword>
<dbReference type="PANTHER" id="PTHR30005:SF0">
    <property type="entry name" value="RETROGRADE REGULATION PROTEIN 2"/>
    <property type="match status" value="1"/>
</dbReference>
<dbReference type="FunFam" id="3.30.420.150:FF:000006">
    <property type="entry name" value="Ppx/GppA family phosphatase"/>
    <property type="match status" value="1"/>
</dbReference>
<dbReference type="InterPro" id="IPR050273">
    <property type="entry name" value="GppA/Ppx_hydrolase"/>
</dbReference>
<name>A0A9X1M7X1_9MICC</name>
<dbReference type="RefSeq" id="WP_227902491.1">
    <property type="nucleotide sequence ID" value="NZ_CP094984.1"/>
</dbReference>
<evidence type="ECO:0000256" key="1">
    <source>
        <dbReference type="ARBA" id="ARBA00007125"/>
    </source>
</evidence>
<dbReference type="EMBL" id="CP094984">
    <property type="protein sequence ID" value="UON91636.1"/>
    <property type="molecule type" value="Genomic_DNA"/>
</dbReference>
<feature type="domain" description="Ppx/GppA phosphatase N-terminal" evidence="3">
    <location>
        <begin position="27"/>
        <end position="303"/>
    </location>
</feature>
<accession>A0A9X1M7X1</accession>
<dbReference type="SUPFAM" id="SSF53067">
    <property type="entry name" value="Actin-like ATPase domain"/>
    <property type="match status" value="2"/>
</dbReference>
<proteinExistence type="inferred from homology"/>
<dbReference type="InterPro" id="IPR003695">
    <property type="entry name" value="Ppx_GppA_N"/>
</dbReference>
<organism evidence="4 7">
    <name type="scientific">Arthrobacter zhangbolii</name>
    <dbReference type="NCBI Taxonomy" id="2886936"/>
    <lineage>
        <taxon>Bacteria</taxon>
        <taxon>Bacillati</taxon>
        <taxon>Actinomycetota</taxon>
        <taxon>Actinomycetes</taxon>
        <taxon>Micrococcales</taxon>
        <taxon>Micrococcaceae</taxon>
        <taxon>Arthrobacter</taxon>
    </lineage>
</organism>
<dbReference type="Gene3D" id="3.30.420.150">
    <property type="entry name" value="Exopolyphosphatase. Domain 2"/>
    <property type="match status" value="1"/>
</dbReference>
<gene>
    <name evidence="4" type="ORF">LJ755_07175</name>
    <name evidence="5" type="ORF">MUK71_13745</name>
</gene>
<dbReference type="EMBL" id="JAJFZT010000004">
    <property type="protein sequence ID" value="MCC3272510.1"/>
    <property type="molecule type" value="Genomic_DNA"/>
</dbReference>
<protein>
    <submittedName>
        <fullName evidence="4">Ppx/GppA family phosphatase</fullName>
    </submittedName>
</protein>
<dbReference type="Proteomes" id="UP000829758">
    <property type="component" value="Chromosome"/>
</dbReference>
<dbReference type="PANTHER" id="PTHR30005">
    <property type="entry name" value="EXOPOLYPHOSPHATASE"/>
    <property type="match status" value="1"/>
</dbReference>
<evidence type="ECO:0000313" key="7">
    <source>
        <dbReference type="Proteomes" id="UP001155145"/>
    </source>
</evidence>
<dbReference type="Pfam" id="PF02541">
    <property type="entry name" value="Ppx-GppA"/>
    <property type="match status" value="1"/>
</dbReference>
<evidence type="ECO:0000313" key="6">
    <source>
        <dbReference type="Proteomes" id="UP000829758"/>
    </source>
</evidence>
<dbReference type="Gene3D" id="3.30.420.40">
    <property type="match status" value="1"/>
</dbReference>
<dbReference type="Proteomes" id="UP001155145">
    <property type="component" value="Unassembled WGS sequence"/>
</dbReference>
<evidence type="ECO:0000256" key="2">
    <source>
        <dbReference type="ARBA" id="ARBA00022801"/>
    </source>
</evidence>
<evidence type="ECO:0000313" key="4">
    <source>
        <dbReference type="EMBL" id="MCC3272510.1"/>
    </source>
</evidence>
<comment type="similarity">
    <text evidence="1">Belongs to the GppA/Ppx family.</text>
</comment>
<dbReference type="AlphaFoldDB" id="A0A9X1M7X1"/>
<dbReference type="GO" id="GO:0016462">
    <property type="term" value="F:pyrophosphatase activity"/>
    <property type="evidence" value="ECO:0007669"/>
    <property type="project" value="TreeGrafter"/>
</dbReference>
<reference evidence="4" key="1">
    <citation type="submission" date="2021-10" db="EMBL/GenBank/DDBJ databases">
        <title>Novel species in genus Arthrobacter.</title>
        <authorList>
            <person name="Liu Y."/>
        </authorList>
    </citation>
    <scope>NUCLEOTIDE SEQUENCE</scope>
    <source>
        <strain evidence="6">zg-Y462</strain>
        <strain evidence="4">Zg-Y462</strain>
    </source>
</reference>